<dbReference type="AlphaFoldDB" id="A0A914DMQ3"/>
<name>A0A914DMQ3_9BILA</name>
<sequence length="91" mass="10683">MKELRPAIIRMYQNGIPMREISRIFDVPKSTIIDDIKRFEKPEPMKTVQEEAQKGCKNHKKPSTYLRNAQAESNDQKKLFTKADQKTGDFR</sequence>
<dbReference type="WBParaSite" id="ACRNAN_scaffold2933.g24850.t1">
    <property type="protein sequence ID" value="ACRNAN_scaffold2933.g24850.t1"/>
    <property type="gene ID" value="ACRNAN_scaffold2933.g24850"/>
</dbReference>
<dbReference type="Proteomes" id="UP000887540">
    <property type="component" value="Unplaced"/>
</dbReference>
<protein>
    <submittedName>
        <fullName evidence="4">Uncharacterized protein</fullName>
    </submittedName>
</protein>
<proteinExistence type="predicted"/>
<feature type="compositionally biased region" description="Basic and acidic residues" evidence="2">
    <location>
        <begin position="74"/>
        <end position="91"/>
    </location>
</feature>
<dbReference type="InterPro" id="IPR009057">
    <property type="entry name" value="Homeodomain-like_sf"/>
</dbReference>
<dbReference type="GO" id="GO:0005634">
    <property type="term" value="C:nucleus"/>
    <property type="evidence" value="ECO:0007669"/>
    <property type="project" value="UniProtKB-SubCell"/>
</dbReference>
<organism evidence="3 4">
    <name type="scientific">Acrobeloides nanus</name>
    <dbReference type="NCBI Taxonomy" id="290746"/>
    <lineage>
        <taxon>Eukaryota</taxon>
        <taxon>Metazoa</taxon>
        <taxon>Ecdysozoa</taxon>
        <taxon>Nematoda</taxon>
        <taxon>Chromadorea</taxon>
        <taxon>Rhabditida</taxon>
        <taxon>Tylenchina</taxon>
        <taxon>Cephalobomorpha</taxon>
        <taxon>Cephaloboidea</taxon>
        <taxon>Cephalobidae</taxon>
        <taxon>Acrobeloides</taxon>
    </lineage>
</organism>
<evidence type="ECO:0000313" key="4">
    <source>
        <dbReference type="WBParaSite" id="ACRNAN_scaffold2933.g24850.t1"/>
    </source>
</evidence>
<evidence type="ECO:0000313" key="3">
    <source>
        <dbReference type="Proteomes" id="UP000887540"/>
    </source>
</evidence>
<feature type="region of interest" description="Disordered" evidence="2">
    <location>
        <begin position="67"/>
        <end position="91"/>
    </location>
</feature>
<accession>A0A914DMQ3</accession>
<comment type="subcellular location">
    <subcellularLocation>
        <location evidence="1">Nucleus</location>
    </subcellularLocation>
</comment>
<keyword evidence="3" id="KW-1185">Reference proteome</keyword>
<dbReference type="SUPFAM" id="SSF46689">
    <property type="entry name" value="Homeodomain-like"/>
    <property type="match status" value="1"/>
</dbReference>
<reference evidence="4" key="1">
    <citation type="submission" date="2022-11" db="UniProtKB">
        <authorList>
            <consortium name="WormBaseParasite"/>
        </authorList>
    </citation>
    <scope>IDENTIFICATION</scope>
</reference>
<evidence type="ECO:0000256" key="1">
    <source>
        <dbReference type="ARBA" id="ARBA00004123"/>
    </source>
</evidence>
<dbReference type="Gene3D" id="1.10.10.60">
    <property type="entry name" value="Homeodomain-like"/>
    <property type="match status" value="1"/>
</dbReference>
<evidence type="ECO:0000256" key="2">
    <source>
        <dbReference type="SAM" id="MobiDB-lite"/>
    </source>
</evidence>